<name>A0A4Q0VVV0_9BACI</name>
<evidence type="ECO:0000313" key="1">
    <source>
        <dbReference type="EMBL" id="RXJ02202.1"/>
    </source>
</evidence>
<dbReference type="AlphaFoldDB" id="A0A4Q0VVV0"/>
<evidence type="ECO:0000313" key="2">
    <source>
        <dbReference type="Proteomes" id="UP000290649"/>
    </source>
</evidence>
<evidence type="ECO:0008006" key="3">
    <source>
        <dbReference type="Google" id="ProtNLM"/>
    </source>
</evidence>
<dbReference type="RefSeq" id="WP_129077616.1">
    <property type="nucleotide sequence ID" value="NZ_QOUX01000026.1"/>
</dbReference>
<comment type="caution">
    <text evidence="1">The sequence shown here is derived from an EMBL/GenBank/DDBJ whole genome shotgun (WGS) entry which is preliminary data.</text>
</comment>
<accession>A0A4Q0VVV0</accession>
<proteinExistence type="predicted"/>
<organism evidence="1 2">
    <name type="scientific">Anaerobacillus alkaliphilus</name>
    <dbReference type="NCBI Taxonomy" id="1548597"/>
    <lineage>
        <taxon>Bacteria</taxon>
        <taxon>Bacillati</taxon>
        <taxon>Bacillota</taxon>
        <taxon>Bacilli</taxon>
        <taxon>Bacillales</taxon>
        <taxon>Bacillaceae</taxon>
        <taxon>Anaerobacillus</taxon>
    </lineage>
</organism>
<gene>
    <name evidence="1" type="ORF">DS745_07365</name>
</gene>
<sequence>MNTIKTLLITLLFIVVGWQIETEATPTNPVIQVEAGDDHHIAKMERLLIGDGQWIGCLTNLKLDGTFAPREHTTRSQMVKMLDQMLLLIEYGN</sequence>
<keyword evidence="2" id="KW-1185">Reference proteome</keyword>
<dbReference type="Proteomes" id="UP000290649">
    <property type="component" value="Unassembled WGS sequence"/>
</dbReference>
<dbReference type="EMBL" id="QOUX01000026">
    <property type="protein sequence ID" value="RXJ02202.1"/>
    <property type="molecule type" value="Genomic_DNA"/>
</dbReference>
<protein>
    <recommendedName>
        <fullName evidence="3">S-layer homology domain-containing protein</fullName>
    </recommendedName>
</protein>
<reference evidence="1 2" key="1">
    <citation type="journal article" date="2019" name="Int. J. Syst. Evol. Microbiol.">
        <title>Anaerobacillus alkaliphilus sp. nov., a novel alkaliphilic and moderately halophilic bacterium.</title>
        <authorList>
            <person name="Borsodi A.K."/>
            <person name="Aszalos J.M."/>
            <person name="Bihari P."/>
            <person name="Nagy I."/>
            <person name="Schumann P."/>
            <person name="Sproer C."/>
            <person name="Kovacs A.L."/>
            <person name="Boka K."/>
            <person name="Dobosy P."/>
            <person name="Ovari M."/>
            <person name="Szili-Kovacs T."/>
            <person name="Toth E."/>
        </authorList>
    </citation>
    <scope>NUCLEOTIDE SEQUENCE [LARGE SCALE GENOMIC DNA]</scope>
    <source>
        <strain evidence="1 2">B16-10</strain>
    </source>
</reference>